<keyword evidence="9" id="KW-0812">Transmembrane</keyword>
<dbReference type="PRINTS" id="PR00420">
    <property type="entry name" value="RNGMNOXGNASE"/>
</dbReference>
<protein>
    <recommendedName>
        <fullName evidence="1">Glucosidase 2 subunit beta</fullName>
    </recommendedName>
</protein>
<proteinExistence type="predicted"/>
<evidence type="ECO:0000313" key="12">
    <source>
        <dbReference type="EMBL" id="KAF7682264.1"/>
    </source>
</evidence>
<dbReference type="Gene3D" id="2.70.130.10">
    <property type="entry name" value="Mannose-6-phosphate receptor binding domain"/>
    <property type="match status" value="1"/>
</dbReference>
<evidence type="ECO:0000256" key="2">
    <source>
        <dbReference type="ARBA" id="ARBA00022630"/>
    </source>
</evidence>
<feature type="chain" id="PRO_5034416799" description="Glucosidase 2 subunit beta" evidence="10">
    <location>
        <begin position="23"/>
        <end position="1028"/>
    </location>
</feature>
<dbReference type="PANTHER" id="PTHR46720">
    <property type="entry name" value="HYDROXYLASE, PUTATIVE (AFU_ORTHOLOGUE AFUA_3G01460)-RELATED"/>
    <property type="match status" value="1"/>
</dbReference>
<evidence type="ECO:0000256" key="10">
    <source>
        <dbReference type="SAM" id="SignalP"/>
    </source>
</evidence>
<organism evidence="12 13">
    <name type="scientific">Alternaria burnsii</name>
    <dbReference type="NCBI Taxonomy" id="1187904"/>
    <lineage>
        <taxon>Eukaryota</taxon>
        <taxon>Fungi</taxon>
        <taxon>Dikarya</taxon>
        <taxon>Ascomycota</taxon>
        <taxon>Pezizomycotina</taxon>
        <taxon>Dothideomycetes</taxon>
        <taxon>Pleosporomycetidae</taxon>
        <taxon>Pleosporales</taxon>
        <taxon>Pleosporineae</taxon>
        <taxon>Pleosporaceae</taxon>
        <taxon>Alternaria</taxon>
        <taxon>Alternaria sect. Alternaria</taxon>
    </lineage>
</organism>
<feature type="signal peptide" evidence="10">
    <location>
        <begin position="1"/>
        <end position="22"/>
    </location>
</feature>
<dbReference type="Pfam" id="PF12999">
    <property type="entry name" value="PRKCSH-like"/>
    <property type="match status" value="2"/>
</dbReference>
<dbReference type="InterPro" id="IPR009011">
    <property type="entry name" value="Man6P_isomerase_rcpt-bd_dom_sf"/>
</dbReference>
<name>A0A8H7BIV3_9PLEO</name>
<keyword evidence="7" id="KW-0175">Coiled coil</keyword>
<evidence type="ECO:0000259" key="11">
    <source>
        <dbReference type="PROSITE" id="PS51914"/>
    </source>
</evidence>
<gene>
    <name evidence="12" type="ORF">GT037_001240</name>
</gene>
<evidence type="ECO:0000256" key="6">
    <source>
        <dbReference type="ARBA" id="ARBA00023157"/>
    </source>
</evidence>
<dbReference type="PANTHER" id="PTHR46720:SF3">
    <property type="entry name" value="FAD-BINDING DOMAIN-CONTAINING PROTEIN-RELATED"/>
    <property type="match status" value="1"/>
</dbReference>
<keyword evidence="13" id="KW-1185">Reference proteome</keyword>
<evidence type="ECO:0000256" key="3">
    <source>
        <dbReference type="ARBA" id="ARBA00022729"/>
    </source>
</evidence>
<keyword evidence="2" id="KW-0285">Flavoprotein</keyword>
<dbReference type="Proteomes" id="UP000596902">
    <property type="component" value="Unassembled WGS sequence"/>
</dbReference>
<dbReference type="PROSITE" id="PS51914">
    <property type="entry name" value="MRH"/>
    <property type="match status" value="1"/>
</dbReference>
<keyword evidence="5" id="KW-0560">Oxidoreductase</keyword>
<reference evidence="12" key="1">
    <citation type="submission" date="2020-01" db="EMBL/GenBank/DDBJ databases">
        <authorList>
            <person name="Feng Z.H.Z."/>
        </authorList>
    </citation>
    <scope>NUCLEOTIDE SEQUENCE</scope>
    <source>
        <strain evidence="12">CBS107.38</strain>
    </source>
</reference>
<dbReference type="Gene3D" id="3.50.50.60">
    <property type="entry name" value="FAD/NAD(P)-binding domain"/>
    <property type="match status" value="1"/>
</dbReference>
<dbReference type="GO" id="GO:0071949">
    <property type="term" value="F:FAD binding"/>
    <property type="evidence" value="ECO:0007669"/>
    <property type="project" value="InterPro"/>
</dbReference>
<dbReference type="InterPro" id="IPR051104">
    <property type="entry name" value="FAD_monoxygenase"/>
</dbReference>
<sequence>MGRKHVSSLAFILPLLASTADAASDPARPRGVGPEFAKYYKDAETFTCISNPAIKLPVARLNDDYCDCPDGSDEPGTSACSYLSPLSPPQPLGFQGKDVNSTPALPGFYCKNKGHQPSYIPFTNVNDGACDYQLCCDGSDEYERVGGVKCEDKCATIGKEWRKADEARQKSLTSARQKRKELVAEAGRMRKEVEDRIQTLKTQIEGATLKVDGLTKSLAEIERAERGKVVKGAGKGGKVTVLASLAKERIQELTENVNRVRDERNAAQARIEELEGMLKRFKDEYNPNFNDEGVKRAVQAWENYAAQERTGPNTALDRDLDEILKPDSESAIKWEEFETVEESDVELLYKFEEYLPDSIRSWVDSKLRDLRVMLIENGILADPTTGDTPESKAVTDAKSQLDSAKKELEGDKSELSKHEEDLTKDYGPDSIFRALRDRCTSTDSGEYTYEHCFLSKTTQKPKKGGGHTGMGNFARIESITVDEELPADGRGLGSGERIALKYENGQHCWNGPNRSTMVILACAEKDEIWKIVEEEKCVYRMEAIPVRSLHSAMSNICGFTSARISLMIRKLIDNTPRHVFSDPKHKMSPEDGSTKTTFRNHETFPIAIVGGGLGGLALAIGLLRYGVKVHIYEASAAFSEIGAGVTFGANATTALHLIDPRLLEGFMKHATFNTDPERDDTFNTIRWGMDERRTHGSKAGDLAFHQNDSYQPQGALAGLRMRGRIHRARLLDEMVALLPTDITSFSKSFESVEEVGNGVLKLTFTDGTTSLASAVIGCDGIKSRVRGFVCGPDIQPEYAHEIAMRAMVPGEEAKRALGEEMAMNSQLYCGYGGYIVTYPVEHGQFVNMVAMPHDQSFTSTWGQDDWTVSTNGDEVREKFRDYYPPLIDLIAKYHLPSKWALFTLQHNASYFKNRKCLLGDSAHATTPHMGAGAGMAMEDAYILSHLIVTAGSIDNIEAAFKAYDAVRRPRTQELIQRSMDAALAYDLMIEGVKDDMSKVEDRINESFQWLWHADLEAQLNSAKKLLKE</sequence>
<reference evidence="12" key="2">
    <citation type="submission" date="2020-08" db="EMBL/GenBank/DDBJ databases">
        <title>Draft Genome Sequence of Cumin Blight Pathogen Alternaria burnsii.</title>
        <authorList>
            <person name="Feng Z."/>
        </authorList>
    </citation>
    <scope>NUCLEOTIDE SEQUENCE</scope>
    <source>
        <strain evidence="12">CBS107.38</strain>
    </source>
</reference>
<feature type="coiled-coil region" evidence="7">
    <location>
        <begin position="172"/>
        <end position="284"/>
    </location>
</feature>
<evidence type="ECO:0000313" key="13">
    <source>
        <dbReference type="Proteomes" id="UP000596902"/>
    </source>
</evidence>
<comment type="caution">
    <text evidence="12">The sequence shown here is derived from an EMBL/GenBank/DDBJ whole genome shotgun (WGS) entry which is preliminary data.</text>
</comment>
<keyword evidence="9" id="KW-0472">Membrane</keyword>
<dbReference type="GO" id="GO:0016491">
    <property type="term" value="F:oxidoreductase activity"/>
    <property type="evidence" value="ECO:0007669"/>
    <property type="project" value="UniProtKB-KW"/>
</dbReference>
<dbReference type="GO" id="GO:0044550">
    <property type="term" value="P:secondary metabolite biosynthetic process"/>
    <property type="evidence" value="ECO:0007669"/>
    <property type="project" value="TreeGrafter"/>
</dbReference>
<evidence type="ECO:0000256" key="8">
    <source>
        <dbReference type="SAM" id="MobiDB-lite"/>
    </source>
</evidence>
<dbReference type="Pfam" id="PF01494">
    <property type="entry name" value="FAD_binding_3"/>
    <property type="match status" value="1"/>
</dbReference>
<dbReference type="InterPro" id="IPR036188">
    <property type="entry name" value="FAD/NAD-bd_sf"/>
</dbReference>
<dbReference type="InterPro" id="IPR028146">
    <property type="entry name" value="PRKCSH_N"/>
</dbReference>
<dbReference type="GeneID" id="62199465"/>
<dbReference type="InterPro" id="IPR036607">
    <property type="entry name" value="PRKCSH"/>
</dbReference>
<accession>A0A8H7BIV3</accession>
<dbReference type="RefSeq" id="XP_038792143.1">
    <property type="nucleotide sequence ID" value="XM_038926287.1"/>
</dbReference>
<dbReference type="InterPro" id="IPR044865">
    <property type="entry name" value="MRH_dom"/>
</dbReference>
<evidence type="ECO:0000256" key="9">
    <source>
        <dbReference type="SAM" id="Phobius"/>
    </source>
</evidence>
<evidence type="ECO:0000256" key="7">
    <source>
        <dbReference type="SAM" id="Coils"/>
    </source>
</evidence>
<dbReference type="SUPFAM" id="SSF51905">
    <property type="entry name" value="FAD/NAD(P)-binding domain"/>
    <property type="match status" value="1"/>
</dbReference>
<feature type="compositionally biased region" description="Basic and acidic residues" evidence="8">
    <location>
        <begin position="403"/>
        <end position="422"/>
    </location>
</feature>
<keyword evidence="4" id="KW-0274">FAD</keyword>
<dbReference type="EMBL" id="JAAABM010000001">
    <property type="protein sequence ID" value="KAF7682264.1"/>
    <property type="molecule type" value="Genomic_DNA"/>
</dbReference>
<dbReference type="Pfam" id="PF13015">
    <property type="entry name" value="PRKCSH_1"/>
    <property type="match status" value="1"/>
</dbReference>
<evidence type="ECO:0000256" key="1">
    <source>
        <dbReference type="ARBA" id="ARBA00022387"/>
    </source>
</evidence>
<keyword evidence="6" id="KW-1015">Disulfide bond</keyword>
<keyword evidence="3 10" id="KW-0732">Signal</keyword>
<feature type="region of interest" description="Disordered" evidence="8">
    <location>
        <begin position="381"/>
        <end position="422"/>
    </location>
</feature>
<evidence type="ECO:0000256" key="5">
    <source>
        <dbReference type="ARBA" id="ARBA00023002"/>
    </source>
</evidence>
<dbReference type="SUPFAM" id="SSF50911">
    <property type="entry name" value="Mannose 6-phosphate receptor domain"/>
    <property type="match status" value="1"/>
</dbReference>
<dbReference type="InterPro" id="IPR002938">
    <property type="entry name" value="FAD-bd"/>
</dbReference>
<feature type="domain" description="MRH" evidence="11">
    <location>
        <begin position="437"/>
        <end position="551"/>
    </location>
</feature>
<dbReference type="SUPFAM" id="SSF54373">
    <property type="entry name" value="FAD-linked reductases, C-terminal domain"/>
    <property type="match status" value="1"/>
</dbReference>
<keyword evidence="9" id="KW-1133">Transmembrane helix</keyword>
<dbReference type="AlphaFoldDB" id="A0A8H7BIV3"/>
<feature type="transmembrane region" description="Helical" evidence="9">
    <location>
        <begin position="604"/>
        <end position="623"/>
    </location>
</feature>
<evidence type="ECO:0000256" key="4">
    <source>
        <dbReference type="ARBA" id="ARBA00022827"/>
    </source>
</evidence>